<feature type="domain" description="HAMP" evidence="8">
    <location>
        <begin position="341"/>
        <end position="393"/>
    </location>
</feature>
<comment type="subcellular location">
    <subcellularLocation>
        <location evidence="1">Membrane</location>
    </subcellularLocation>
</comment>
<evidence type="ECO:0000313" key="9">
    <source>
        <dbReference type="EMBL" id="MBB3119008.1"/>
    </source>
</evidence>
<dbReference type="FunFam" id="1.10.287.950:FF:000001">
    <property type="entry name" value="Methyl-accepting chemotaxis sensory transducer"/>
    <property type="match status" value="1"/>
</dbReference>
<dbReference type="PANTHER" id="PTHR43531">
    <property type="entry name" value="PROTEIN ICFG"/>
    <property type="match status" value="1"/>
</dbReference>
<evidence type="ECO:0000256" key="6">
    <source>
        <dbReference type="SAM" id="Phobius"/>
    </source>
</evidence>
<evidence type="ECO:0000256" key="1">
    <source>
        <dbReference type="ARBA" id="ARBA00004370"/>
    </source>
</evidence>
<keyword evidence="6" id="KW-1133">Transmembrane helix</keyword>
<dbReference type="InterPro" id="IPR051310">
    <property type="entry name" value="MCP_chemotaxis"/>
</dbReference>
<reference evidence="9 10" key="1">
    <citation type="submission" date="2020-08" db="EMBL/GenBank/DDBJ databases">
        <title>Genomic Encyclopedia of Type Strains, Phase III (KMG-III): the genomes of soil and plant-associated and newly described type strains.</title>
        <authorList>
            <person name="Whitman W."/>
        </authorList>
    </citation>
    <scope>NUCLEOTIDE SEQUENCE [LARGE SCALE GENOMIC DNA]</scope>
    <source>
        <strain evidence="9 10">CECT 8897</strain>
    </source>
</reference>
<dbReference type="Pfam" id="PF00672">
    <property type="entry name" value="HAMP"/>
    <property type="match status" value="1"/>
</dbReference>
<evidence type="ECO:0000313" key="10">
    <source>
        <dbReference type="Proteomes" id="UP000541535"/>
    </source>
</evidence>
<dbReference type="InterPro" id="IPR003660">
    <property type="entry name" value="HAMP_dom"/>
</dbReference>
<dbReference type="CDD" id="cd11386">
    <property type="entry name" value="MCP_signal"/>
    <property type="match status" value="1"/>
</dbReference>
<dbReference type="CDD" id="cd06225">
    <property type="entry name" value="HAMP"/>
    <property type="match status" value="1"/>
</dbReference>
<dbReference type="Pfam" id="PF00015">
    <property type="entry name" value="MCPsignal"/>
    <property type="match status" value="1"/>
</dbReference>
<organism evidence="9 10">
    <name type="scientific">Pseudoduganella violacea</name>
    <dbReference type="NCBI Taxonomy" id="1715466"/>
    <lineage>
        <taxon>Bacteria</taxon>
        <taxon>Pseudomonadati</taxon>
        <taxon>Pseudomonadota</taxon>
        <taxon>Betaproteobacteria</taxon>
        <taxon>Burkholderiales</taxon>
        <taxon>Oxalobacteraceae</taxon>
        <taxon>Telluria group</taxon>
        <taxon>Pseudoduganella</taxon>
    </lineage>
</organism>
<dbReference type="GO" id="GO:0005886">
    <property type="term" value="C:plasma membrane"/>
    <property type="evidence" value="ECO:0007669"/>
    <property type="project" value="TreeGrafter"/>
</dbReference>
<dbReference type="GO" id="GO:0006935">
    <property type="term" value="P:chemotaxis"/>
    <property type="evidence" value="ECO:0007669"/>
    <property type="project" value="TreeGrafter"/>
</dbReference>
<dbReference type="RefSeq" id="WP_183440860.1">
    <property type="nucleotide sequence ID" value="NZ_JACHXD010000004.1"/>
</dbReference>
<dbReference type="SUPFAM" id="SSF58104">
    <property type="entry name" value="Methyl-accepting chemotaxis protein (MCP) signaling domain"/>
    <property type="match status" value="1"/>
</dbReference>
<dbReference type="PROSITE" id="PS50111">
    <property type="entry name" value="CHEMOTAXIS_TRANSDUC_2"/>
    <property type="match status" value="1"/>
</dbReference>
<accession>A0A7W5B9J2</accession>
<dbReference type="SMART" id="SM00304">
    <property type="entry name" value="HAMP"/>
    <property type="match status" value="1"/>
</dbReference>
<comment type="caution">
    <text evidence="9">The sequence shown here is derived from an EMBL/GenBank/DDBJ whole genome shotgun (WGS) entry which is preliminary data.</text>
</comment>
<feature type="region of interest" description="Disordered" evidence="5">
    <location>
        <begin position="649"/>
        <end position="675"/>
    </location>
</feature>
<dbReference type="PROSITE" id="PS50885">
    <property type="entry name" value="HAMP"/>
    <property type="match status" value="1"/>
</dbReference>
<evidence type="ECO:0000256" key="3">
    <source>
        <dbReference type="ARBA" id="ARBA00029447"/>
    </source>
</evidence>
<evidence type="ECO:0000256" key="4">
    <source>
        <dbReference type="PROSITE-ProRule" id="PRU00284"/>
    </source>
</evidence>
<keyword evidence="10" id="KW-1185">Reference proteome</keyword>
<dbReference type="GO" id="GO:0007165">
    <property type="term" value="P:signal transduction"/>
    <property type="evidence" value="ECO:0007669"/>
    <property type="project" value="UniProtKB-KW"/>
</dbReference>
<evidence type="ECO:0000259" key="8">
    <source>
        <dbReference type="PROSITE" id="PS50885"/>
    </source>
</evidence>
<feature type="transmembrane region" description="Helical" evidence="6">
    <location>
        <begin position="319"/>
        <end position="340"/>
    </location>
</feature>
<dbReference type="EMBL" id="JACHXD010000004">
    <property type="protein sequence ID" value="MBB3119008.1"/>
    <property type="molecule type" value="Genomic_DNA"/>
</dbReference>
<comment type="similarity">
    <text evidence="3">Belongs to the methyl-accepting chemotaxis (MCP) protein family.</text>
</comment>
<keyword evidence="4" id="KW-0807">Transducer</keyword>
<protein>
    <submittedName>
        <fullName evidence="9">Methyl-accepting chemotaxis protein</fullName>
    </submittedName>
</protein>
<keyword evidence="2" id="KW-0488">Methylation</keyword>
<dbReference type="Gene3D" id="1.10.287.950">
    <property type="entry name" value="Methyl-accepting chemotaxis protein"/>
    <property type="match status" value="1"/>
</dbReference>
<evidence type="ECO:0000259" key="7">
    <source>
        <dbReference type="PROSITE" id="PS50111"/>
    </source>
</evidence>
<evidence type="ECO:0000256" key="5">
    <source>
        <dbReference type="SAM" id="MobiDB-lite"/>
    </source>
</evidence>
<feature type="transmembrane region" description="Helical" evidence="6">
    <location>
        <begin position="12"/>
        <end position="35"/>
    </location>
</feature>
<evidence type="ECO:0000256" key="2">
    <source>
        <dbReference type="ARBA" id="ARBA00022481"/>
    </source>
</evidence>
<dbReference type="GO" id="GO:0004888">
    <property type="term" value="F:transmembrane signaling receptor activity"/>
    <property type="evidence" value="ECO:0007669"/>
    <property type="project" value="TreeGrafter"/>
</dbReference>
<dbReference type="PANTHER" id="PTHR43531:SF14">
    <property type="entry name" value="METHYL-ACCEPTING CHEMOTAXIS PROTEIN I-RELATED"/>
    <property type="match status" value="1"/>
</dbReference>
<dbReference type="Proteomes" id="UP000541535">
    <property type="component" value="Unassembled WGS sequence"/>
</dbReference>
<name>A0A7W5B9J2_9BURK</name>
<dbReference type="InterPro" id="IPR004089">
    <property type="entry name" value="MCPsignal_dom"/>
</dbReference>
<keyword evidence="6" id="KW-0472">Membrane</keyword>
<dbReference type="SMART" id="SM00283">
    <property type="entry name" value="MA"/>
    <property type="match status" value="1"/>
</dbReference>
<proteinExistence type="inferred from homology"/>
<sequence length="675" mass="71776">MNTNSLLARLKLWQKFLILSVIAVVLAAIPTYLYMNEAGKALAAYESELDGLPAAVNGLRVVQLTQQHRGLSALALGGIAAAQEKRRAKQAEADAAYAELDKLVASLNDRAISEAKDVAKREWEALRAAVSDGKITVPQSYAAHTALVPKLLKMNDLIGDAFGLSLDPDKEGYQLIQAMFYQLPYLTEELGKTRAKGAGLLAKKEASIEDRQMLSGITGRVTDRLDQTVTAFGKAAAASPEIGRELGPAMQEAADIARKAIELAQENIVKPEQLSYSGEEYVAFTTRAIDMQFALNAAAAKLLDKMLTEKIARFHQQRWMMLGSMFALVLLAAYIAVLIARSITVPLHSAIGVAQQVAQGKLGTQFEVGPENEVGSLLRALKTMSESLRGIVGEVRGSIDNINAASRDIATGNADVSSRLESQASNLEETASSMEELTSTVKQNADNAREANGLVATAAGVAEKGGEVVSQVVRTMGEINDSSRKIVDIIGVIDGIAFQTNILALNAAVEAARAGEQGRGFAVVASEVRNLAQRSASAAKEIKDLIGHSVERVELGNKLAGDAGRAMQEVLNSVHGITRIMADIASASQEQGMGIDQVNQAVTQMDDTTQQNAALVEQTAAASASLQEQTQTLVKAISIFTLGDESPTALMKLPPPAPPAPRRQGSMRTLRAATV</sequence>
<dbReference type="AlphaFoldDB" id="A0A7W5B9J2"/>
<feature type="domain" description="Methyl-accepting transducer" evidence="7">
    <location>
        <begin position="398"/>
        <end position="627"/>
    </location>
</feature>
<gene>
    <name evidence="9" type="ORF">FHS03_002053</name>
</gene>
<keyword evidence="6" id="KW-0812">Transmembrane</keyword>